<sequence>MRRPRDYDAEMKLLADKAKALQDRKLRELGQLVTATGADSLGVDVLAGVLVKAAATTDMVQKEEWRTTGAVFFLRGRNAQSGAAKDTARRAKVASSPEPSTGTAGAG</sequence>
<dbReference type="RefSeq" id="WP_184072076.1">
    <property type="nucleotide sequence ID" value="NZ_JACHNZ010000093.1"/>
</dbReference>
<evidence type="ECO:0000313" key="2">
    <source>
        <dbReference type="EMBL" id="MBB4633994.1"/>
    </source>
</evidence>
<dbReference type="EMBL" id="JACHNZ010000093">
    <property type="protein sequence ID" value="MBB4633994.1"/>
    <property type="molecule type" value="Genomic_DNA"/>
</dbReference>
<evidence type="ECO:0008006" key="4">
    <source>
        <dbReference type="Google" id="ProtNLM"/>
    </source>
</evidence>
<dbReference type="Proteomes" id="UP000566324">
    <property type="component" value="Unassembled WGS sequence"/>
</dbReference>
<feature type="compositionally biased region" description="Polar residues" evidence="1">
    <location>
        <begin position="97"/>
        <end position="107"/>
    </location>
</feature>
<evidence type="ECO:0000256" key="1">
    <source>
        <dbReference type="SAM" id="MobiDB-lite"/>
    </source>
</evidence>
<accession>A0A7W7F8R2</accession>
<protein>
    <recommendedName>
        <fullName evidence="4">Conjugal transfer protein TraD</fullName>
    </recommendedName>
</protein>
<reference evidence="2 3" key="1">
    <citation type="submission" date="2020-08" db="EMBL/GenBank/DDBJ databases">
        <title>Genomic Encyclopedia of Type Strains, Phase IV (KMG-IV): sequencing the most valuable type-strain genomes for metagenomic binning, comparative biology and taxonomic classification.</title>
        <authorList>
            <person name="Goeker M."/>
        </authorList>
    </citation>
    <scope>NUCLEOTIDE SEQUENCE [LARGE SCALE GENOMIC DNA]</scope>
    <source>
        <strain evidence="2 3">DSM 17328</strain>
    </source>
</reference>
<feature type="region of interest" description="Disordered" evidence="1">
    <location>
        <begin position="79"/>
        <end position="107"/>
    </location>
</feature>
<dbReference type="Pfam" id="PF06412">
    <property type="entry name" value="TraD"/>
    <property type="match status" value="1"/>
</dbReference>
<name>A0A7W7F8R2_9SPHN</name>
<dbReference type="AlphaFoldDB" id="A0A7W7F8R2"/>
<dbReference type="InterPro" id="IPR009444">
    <property type="entry name" value="Conjugal_tfr_TraD_a-type"/>
</dbReference>
<comment type="caution">
    <text evidence="2">The sequence shown here is derived from an EMBL/GenBank/DDBJ whole genome shotgun (WGS) entry which is preliminary data.</text>
</comment>
<keyword evidence="3" id="KW-1185">Reference proteome</keyword>
<evidence type="ECO:0000313" key="3">
    <source>
        <dbReference type="Proteomes" id="UP000566324"/>
    </source>
</evidence>
<organism evidence="2 3">
    <name type="scientific">Sphingosinicella soli</name>
    <dbReference type="NCBI Taxonomy" id="333708"/>
    <lineage>
        <taxon>Bacteria</taxon>
        <taxon>Pseudomonadati</taxon>
        <taxon>Pseudomonadota</taxon>
        <taxon>Alphaproteobacteria</taxon>
        <taxon>Sphingomonadales</taxon>
        <taxon>Sphingosinicellaceae</taxon>
        <taxon>Sphingosinicella</taxon>
    </lineage>
</organism>
<proteinExistence type="predicted"/>
<gene>
    <name evidence="2" type="ORF">GGQ98_003653</name>
</gene>